<name>A0AAV0V6F0_HYABA</name>
<feature type="domain" description="RRM" evidence="8">
    <location>
        <begin position="427"/>
        <end position="513"/>
    </location>
</feature>
<dbReference type="Proteomes" id="UP001162031">
    <property type="component" value="Unassembled WGS sequence"/>
</dbReference>
<feature type="region of interest" description="Disordered" evidence="7">
    <location>
        <begin position="249"/>
        <end position="420"/>
    </location>
</feature>
<comment type="subcellular location">
    <subcellularLocation>
        <location evidence="1">Nucleus</location>
    </subcellularLocation>
</comment>
<dbReference type="AlphaFoldDB" id="A0AAV0V6F0"/>
<dbReference type="CDD" id="cd12647">
    <property type="entry name" value="RRM_UHM_SPF45"/>
    <property type="match status" value="1"/>
</dbReference>
<dbReference type="GO" id="GO:0003723">
    <property type="term" value="F:RNA binding"/>
    <property type="evidence" value="ECO:0007669"/>
    <property type="project" value="UniProtKB-UniRule"/>
</dbReference>
<evidence type="ECO:0000256" key="2">
    <source>
        <dbReference type="ARBA" id="ARBA00022664"/>
    </source>
</evidence>
<reference evidence="9" key="1">
    <citation type="submission" date="2022-12" db="EMBL/GenBank/DDBJ databases">
        <authorList>
            <person name="Webb A."/>
        </authorList>
    </citation>
    <scope>NUCLEOTIDE SEQUENCE</scope>
    <source>
        <strain evidence="9">Hp1</strain>
    </source>
</reference>
<dbReference type="SUPFAM" id="SSF54928">
    <property type="entry name" value="RNA-binding domain, RBD"/>
    <property type="match status" value="1"/>
</dbReference>
<feature type="compositionally biased region" description="Basic and acidic residues" evidence="7">
    <location>
        <begin position="249"/>
        <end position="276"/>
    </location>
</feature>
<evidence type="ECO:0000259" key="8">
    <source>
        <dbReference type="PROSITE" id="PS50102"/>
    </source>
</evidence>
<feature type="compositionally biased region" description="Low complexity" evidence="7">
    <location>
        <begin position="297"/>
        <end position="313"/>
    </location>
</feature>
<evidence type="ECO:0000256" key="1">
    <source>
        <dbReference type="ARBA" id="ARBA00004123"/>
    </source>
</evidence>
<dbReference type="InterPro" id="IPR040052">
    <property type="entry name" value="RBM17"/>
</dbReference>
<accession>A0AAV0V6F0</accession>
<dbReference type="SMART" id="SM00361">
    <property type="entry name" value="RRM_1"/>
    <property type="match status" value="1"/>
</dbReference>
<dbReference type="SMART" id="SM00360">
    <property type="entry name" value="RRM"/>
    <property type="match status" value="1"/>
</dbReference>
<keyword evidence="10" id="KW-1185">Reference proteome</keyword>
<dbReference type="PANTHER" id="PTHR13288:SF8">
    <property type="entry name" value="SPLICING FACTOR 45"/>
    <property type="match status" value="1"/>
</dbReference>
<gene>
    <name evidence="9" type="ORF">HBR001_LOCUS9470</name>
</gene>
<organism evidence="9 10">
    <name type="scientific">Hyaloperonospora brassicae</name>
    <name type="common">Brassica downy mildew</name>
    <name type="synonym">Peronospora brassicae</name>
    <dbReference type="NCBI Taxonomy" id="162125"/>
    <lineage>
        <taxon>Eukaryota</taxon>
        <taxon>Sar</taxon>
        <taxon>Stramenopiles</taxon>
        <taxon>Oomycota</taxon>
        <taxon>Peronosporomycetes</taxon>
        <taxon>Peronosporales</taxon>
        <taxon>Peronosporaceae</taxon>
        <taxon>Hyaloperonospora</taxon>
    </lineage>
</organism>
<feature type="region of interest" description="Disordered" evidence="7">
    <location>
        <begin position="190"/>
        <end position="209"/>
    </location>
</feature>
<evidence type="ECO:0000256" key="4">
    <source>
        <dbReference type="ARBA" id="ARBA00023187"/>
    </source>
</evidence>
<keyword evidence="3 6" id="KW-0694">RNA-binding</keyword>
<dbReference type="InterPro" id="IPR012677">
    <property type="entry name" value="Nucleotide-bd_a/b_plait_sf"/>
</dbReference>
<protein>
    <recommendedName>
        <fullName evidence="8">RRM domain-containing protein</fullName>
    </recommendedName>
</protein>
<dbReference type="InterPro" id="IPR003954">
    <property type="entry name" value="RRM_euk-type"/>
</dbReference>
<feature type="compositionally biased region" description="Basic and acidic residues" evidence="7">
    <location>
        <begin position="323"/>
        <end position="349"/>
    </location>
</feature>
<evidence type="ECO:0000313" key="9">
    <source>
        <dbReference type="EMBL" id="CAI5743425.1"/>
    </source>
</evidence>
<dbReference type="FunFam" id="3.30.70.330:FF:000382">
    <property type="entry name" value="G-patch domain-containing protein"/>
    <property type="match status" value="1"/>
</dbReference>
<evidence type="ECO:0000256" key="6">
    <source>
        <dbReference type="PROSITE-ProRule" id="PRU00176"/>
    </source>
</evidence>
<dbReference type="EMBL" id="CANTFL010001489">
    <property type="protein sequence ID" value="CAI5743425.1"/>
    <property type="molecule type" value="Genomic_DNA"/>
</dbReference>
<dbReference type="PROSITE" id="PS50102">
    <property type="entry name" value="RRM"/>
    <property type="match status" value="1"/>
</dbReference>
<keyword evidence="4" id="KW-0508">mRNA splicing</keyword>
<dbReference type="Gene3D" id="3.30.70.330">
    <property type="match status" value="1"/>
</dbReference>
<comment type="caution">
    <text evidence="9">The sequence shown here is derived from an EMBL/GenBank/DDBJ whole genome shotgun (WGS) entry which is preliminary data.</text>
</comment>
<evidence type="ECO:0000256" key="5">
    <source>
        <dbReference type="ARBA" id="ARBA00023242"/>
    </source>
</evidence>
<feature type="compositionally biased region" description="Basic and acidic residues" evidence="7">
    <location>
        <begin position="372"/>
        <end position="404"/>
    </location>
</feature>
<dbReference type="GO" id="GO:0045292">
    <property type="term" value="P:mRNA cis splicing, via spliceosome"/>
    <property type="evidence" value="ECO:0007669"/>
    <property type="project" value="InterPro"/>
</dbReference>
<dbReference type="InterPro" id="IPR034653">
    <property type="entry name" value="SPF45_RRM"/>
</dbReference>
<keyword evidence="5" id="KW-0539">Nucleus</keyword>
<evidence type="ECO:0000256" key="3">
    <source>
        <dbReference type="ARBA" id="ARBA00022884"/>
    </source>
</evidence>
<dbReference type="GO" id="GO:0071011">
    <property type="term" value="C:precatalytic spliceosome"/>
    <property type="evidence" value="ECO:0007669"/>
    <property type="project" value="TreeGrafter"/>
</dbReference>
<keyword evidence="2" id="KW-0507">mRNA processing</keyword>
<evidence type="ECO:0000313" key="10">
    <source>
        <dbReference type="Proteomes" id="UP001162031"/>
    </source>
</evidence>
<dbReference type="InterPro" id="IPR000504">
    <property type="entry name" value="RRM_dom"/>
</dbReference>
<dbReference type="InterPro" id="IPR035979">
    <property type="entry name" value="RBD_domain_sf"/>
</dbReference>
<evidence type="ECO:0000256" key="7">
    <source>
        <dbReference type="SAM" id="MobiDB-lite"/>
    </source>
</evidence>
<proteinExistence type="predicted"/>
<dbReference type="PANTHER" id="PTHR13288">
    <property type="entry name" value="SPLICING FACTOR 45 SPF45"/>
    <property type="match status" value="1"/>
</dbReference>
<sequence length="524" mass="57702">MDLYADLPLAKGVKAPSALDADGKPKTSLSSTTSVWASAPLMVPQAAKNKSGNRSAAAGIASSSLMVPSALTASRGKSPVVPAASLGFKPASVARKAPAGVPVVYKQEHDETVRTTASAGLGYVAATEVKVTSIDRRQDTTRTQDGDVASIDMAGSHFFQQTYRDEYQPARPNSYEMYCKERQEKKKLEQVKRELSRRQREQEREGKLEREKLAEDLAAGRAPAMKLLAPAGRGRGMTMPAWMRKKIEDHAASQPESERDVDREQSFEITEAKKGFTEGQFDDAAESRDSPGFPTKGSSFSSSSGSASLSVSGGRMGVTTAEPSDRARESSLRGGSRDKRDRRSLERGQPHAPVMDEFGREVRHDAKRKRADRPVDKHREHSTSSRSCSGREKVRHRESESHLPREKRHRTSEWSSRSPQKTVLTSQVVLLKNMVGPGEVDDELEDEVKGECSEKYGPVKKCVVYEMAGKVVPEEAVRIFVQFTNSEDATKALTGLHGRFFGGRQVKAAYYDESKFDRMDLTSQ</sequence>
<dbReference type="Pfam" id="PF00076">
    <property type="entry name" value="RRM_1"/>
    <property type="match status" value="1"/>
</dbReference>